<evidence type="ECO:0000313" key="1">
    <source>
        <dbReference type="EMBL" id="KAK9739719.1"/>
    </source>
</evidence>
<comment type="caution">
    <text evidence="1">The sequence shown here is derived from an EMBL/GenBank/DDBJ whole genome shotgun (WGS) entry which is preliminary data.</text>
</comment>
<dbReference type="Proteomes" id="UP001458880">
    <property type="component" value="Unassembled WGS sequence"/>
</dbReference>
<accession>A0AAW1M255</accession>
<dbReference type="EMBL" id="JASPKY010000071">
    <property type="protein sequence ID" value="KAK9739719.1"/>
    <property type="molecule type" value="Genomic_DNA"/>
</dbReference>
<gene>
    <name evidence="1" type="ORF">QE152_g8755</name>
</gene>
<reference evidence="1 2" key="1">
    <citation type="journal article" date="2024" name="BMC Genomics">
        <title>De novo assembly and annotation of Popillia japonica's genome with initial clues to its potential as an invasive pest.</title>
        <authorList>
            <person name="Cucini C."/>
            <person name="Boschi S."/>
            <person name="Funari R."/>
            <person name="Cardaioli E."/>
            <person name="Iannotti N."/>
            <person name="Marturano G."/>
            <person name="Paoli F."/>
            <person name="Bruttini M."/>
            <person name="Carapelli A."/>
            <person name="Frati F."/>
            <person name="Nardi F."/>
        </authorList>
    </citation>
    <scope>NUCLEOTIDE SEQUENCE [LARGE SCALE GENOMIC DNA]</scope>
    <source>
        <strain evidence="1">DMR45628</strain>
    </source>
</reference>
<organism evidence="1 2">
    <name type="scientific">Popillia japonica</name>
    <name type="common">Japanese beetle</name>
    <dbReference type="NCBI Taxonomy" id="7064"/>
    <lineage>
        <taxon>Eukaryota</taxon>
        <taxon>Metazoa</taxon>
        <taxon>Ecdysozoa</taxon>
        <taxon>Arthropoda</taxon>
        <taxon>Hexapoda</taxon>
        <taxon>Insecta</taxon>
        <taxon>Pterygota</taxon>
        <taxon>Neoptera</taxon>
        <taxon>Endopterygota</taxon>
        <taxon>Coleoptera</taxon>
        <taxon>Polyphaga</taxon>
        <taxon>Scarabaeiformia</taxon>
        <taxon>Scarabaeidae</taxon>
        <taxon>Rutelinae</taxon>
        <taxon>Popillia</taxon>
    </lineage>
</organism>
<sequence>MRLASEVQKHEKDCPQLQWEIDEYNSRKSRLYSSPFCNDSLEDLLSQIALDTSIQTNTLDTDTTKPVFLRLALIGSKLWLEVSVDKHLEAFLQKITEENGICGIFSSNLIEDLMVPI</sequence>
<name>A0AAW1M255_POPJA</name>
<keyword evidence="2" id="KW-1185">Reference proteome</keyword>
<dbReference type="AlphaFoldDB" id="A0AAW1M255"/>
<protein>
    <submittedName>
        <fullName evidence="1">Uncharacterized protein</fullName>
    </submittedName>
</protein>
<proteinExistence type="predicted"/>
<evidence type="ECO:0000313" key="2">
    <source>
        <dbReference type="Proteomes" id="UP001458880"/>
    </source>
</evidence>